<evidence type="ECO:0000313" key="2">
    <source>
        <dbReference type="Proteomes" id="UP000499080"/>
    </source>
</evidence>
<gene>
    <name evidence="1" type="ORF">AVEN_72147_1</name>
</gene>
<organism evidence="1 2">
    <name type="scientific">Araneus ventricosus</name>
    <name type="common">Orbweaver spider</name>
    <name type="synonym">Epeira ventricosa</name>
    <dbReference type="NCBI Taxonomy" id="182803"/>
    <lineage>
        <taxon>Eukaryota</taxon>
        <taxon>Metazoa</taxon>
        <taxon>Ecdysozoa</taxon>
        <taxon>Arthropoda</taxon>
        <taxon>Chelicerata</taxon>
        <taxon>Arachnida</taxon>
        <taxon>Araneae</taxon>
        <taxon>Araneomorphae</taxon>
        <taxon>Entelegynae</taxon>
        <taxon>Araneoidea</taxon>
        <taxon>Araneidae</taxon>
        <taxon>Araneus</taxon>
    </lineage>
</organism>
<sequence>MKQIRRDGMSPCALRKTILKFETTGQLDILPGRGRKQIPSSSVEDVATAVVEASSQSPRGSVSVPVVSRVLDMMFSTVRKILRRILNFYPYKIKPVHLLQEGTQRFVQLLHLSSLLEWWLKSFGYGTFCGVTKPTFASMGTSTPTIVEFG</sequence>
<evidence type="ECO:0000313" key="1">
    <source>
        <dbReference type="EMBL" id="GBN97942.1"/>
    </source>
</evidence>
<dbReference type="Proteomes" id="UP000499080">
    <property type="component" value="Unassembled WGS sequence"/>
</dbReference>
<proteinExistence type="predicted"/>
<dbReference type="OrthoDB" id="9979538at2759"/>
<name>A0A4Y2TBI8_ARAVE</name>
<reference evidence="1 2" key="1">
    <citation type="journal article" date="2019" name="Sci. Rep.">
        <title>Orb-weaving spider Araneus ventricosus genome elucidates the spidroin gene catalogue.</title>
        <authorList>
            <person name="Kono N."/>
            <person name="Nakamura H."/>
            <person name="Ohtoshi R."/>
            <person name="Moran D.A.P."/>
            <person name="Shinohara A."/>
            <person name="Yoshida Y."/>
            <person name="Fujiwara M."/>
            <person name="Mori M."/>
            <person name="Tomita M."/>
            <person name="Arakawa K."/>
        </authorList>
    </citation>
    <scope>NUCLEOTIDE SEQUENCE [LARGE SCALE GENOMIC DNA]</scope>
</reference>
<accession>A0A4Y2TBI8</accession>
<dbReference type="EMBL" id="BGPR01027441">
    <property type="protein sequence ID" value="GBN97942.1"/>
    <property type="molecule type" value="Genomic_DNA"/>
</dbReference>
<protein>
    <recommendedName>
        <fullName evidence="3">DUF4817 domain-containing protein</fullName>
    </recommendedName>
</protein>
<comment type="caution">
    <text evidence="1">The sequence shown here is derived from an EMBL/GenBank/DDBJ whole genome shotgun (WGS) entry which is preliminary data.</text>
</comment>
<dbReference type="AlphaFoldDB" id="A0A4Y2TBI8"/>
<keyword evidence="2" id="KW-1185">Reference proteome</keyword>
<evidence type="ECO:0008006" key="3">
    <source>
        <dbReference type="Google" id="ProtNLM"/>
    </source>
</evidence>